<feature type="compositionally biased region" description="Pro residues" evidence="1">
    <location>
        <begin position="1"/>
        <end position="11"/>
    </location>
</feature>
<evidence type="ECO:0000313" key="3">
    <source>
        <dbReference type="Proteomes" id="UP000053411"/>
    </source>
</evidence>
<dbReference type="GeneID" id="27711841"/>
<dbReference type="VEuPathDB" id="FungiDB:Z520_06095"/>
<feature type="compositionally biased region" description="Basic and acidic residues" evidence="1">
    <location>
        <begin position="427"/>
        <end position="436"/>
    </location>
</feature>
<feature type="region of interest" description="Disordered" evidence="1">
    <location>
        <begin position="255"/>
        <end position="285"/>
    </location>
</feature>
<protein>
    <submittedName>
        <fullName evidence="2">Uncharacterized protein</fullName>
    </submittedName>
</protein>
<dbReference type="EMBL" id="KN848072">
    <property type="protein sequence ID" value="KIX98016.1"/>
    <property type="molecule type" value="Genomic_DNA"/>
</dbReference>
<feature type="compositionally biased region" description="Polar residues" evidence="1">
    <location>
        <begin position="79"/>
        <end position="100"/>
    </location>
</feature>
<reference evidence="2 3" key="1">
    <citation type="submission" date="2015-01" db="EMBL/GenBank/DDBJ databases">
        <title>The Genome Sequence of Fonsecaea multimorphosa CBS 102226.</title>
        <authorList>
            <consortium name="The Broad Institute Genomics Platform"/>
            <person name="Cuomo C."/>
            <person name="de Hoog S."/>
            <person name="Gorbushina A."/>
            <person name="Stielow B."/>
            <person name="Teixiera M."/>
            <person name="Abouelleil A."/>
            <person name="Chapman S.B."/>
            <person name="Priest M."/>
            <person name="Young S.K."/>
            <person name="Wortman J."/>
            <person name="Nusbaum C."/>
            <person name="Birren B."/>
        </authorList>
    </citation>
    <scope>NUCLEOTIDE SEQUENCE [LARGE SCALE GENOMIC DNA]</scope>
    <source>
        <strain evidence="2 3">CBS 102226</strain>
    </source>
</reference>
<feature type="compositionally biased region" description="Polar residues" evidence="1">
    <location>
        <begin position="444"/>
        <end position="455"/>
    </location>
</feature>
<evidence type="ECO:0000256" key="1">
    <source>
        <dbReference type="SAM" id="MobiDB-lite"/>
    </source>
</evidence>
<accession>A0A0D2ILZ1</accession>
<dbReference type="AlphaFoldDB" id="A0A0D2ILZ1"/>
<feature type="region of interest" description="Disordered" evidence="1">
    <location>
        <begin position="1"/>
        <end position="47"/>
    </location>
</feature>
<gene>
    <name evidence="2" type="ORF">Z520_06095</name>
</gene>
<dbReference type="RefSeq" id="XP_016632139.1">
    <property type="nucleotide sequence ID" value="XM_016776597.1"/>
</dbReference>
<keyword evidence="3" id="KW-1185">Reference proteome</keyword>
<dbReference type="Proteomes" id="UP000053411">
    <property type="component" value="Unassembled WGS sequence"/>
</dbReference>
<sequence length="484" mass="52249">MYSAPSGPPQAPDFQQPRATDDQQPMDIDAPYSQEQGHGGGALSTALVPSSNRDALSLILPEILNPSSTNTPGVEPNGLQVSTTARSKTPSSMATATPSMISEAPCDGTIMVRRGAVLAKAEPESVGGQAPDPNPNSPVGYFPPVTLGMSILPASHRPASSSSPAATYAARPVISTMDRTAVGTQTPVSNMIKVPTTCSRTDDTVTTQMEIDSESVRGQRCGQAWQSKEYQFVDLTVDDDGDEPMVGTTFLRIKGNGGTASSSPAEPSVHGPPVTQGRANQQPARRRFSPWPEVMDGRKTLLKKAGVPKESRARRGDVPKVIREDVASMRAITAGDERVAGHAGRIEELEKAIRATESDPRYHYVAELDPAQDFQGLVVRYLIRRGALLEEWGLELQAENRRLMRQTGEIRESEQRVHVRPMSSDRSGGEDDRSERAAVAALVSQIQSQRATAAGQTRGALGKRKRTDEEEDEALRVRLARLRE</sequence>
<feature type="region of interest" description="Disordered" evidence="1">
    <location>
        <begin position="412"/>
        <end position="473"/>
    </location>
</feature>
<name>A0A0D2ILZ1_9EURO</name>
<feature type="region of interest" description="Disordered" evidence="1">
    <location>
        <begin position="67"/>
        <end position="102"/>
    </location>
</feature>
<proteinExistence type="predicted"/>
<evidence type="ECO:0000313" key="2">
    <source>
        <dbReference type="EMBL" id="KIX98016.1"/>
    </source>
</evidence>
<organism evidence="2 3">
    <name type="scientific">Fonsecaea multimorphosa CBS 102226</name>
    <dbReference type="NCBI Taxonomy" id="1442371"/>
    <lineage>
        <taxon>Eukaryota</taxon>
        <taxon>Fungi</taxon>
        <taxon>Dikarya</taxon>
        <taxon>Ascomycota</taxon>
        <taxon>Pezizomycotina</taxon>
        <taxon>Eurotiomycetes</taxon>
        <taxon>Chaetothyriomycetidae</taxon>
        <taxon>Chaetothyriales</taxon>
        <taxon>Herpotrichiellaceae</taxon>
        <taxon>Fonsecaea</taxon>
    </lineage>
</organism>